<evidence type="ECO:0000256" key="2">
    <source>
        <dbReference type="ARBA" id="ARBA00022723"/>
    </source>
</evidence>
<dbReference type="GO" id="GO:0005737">
    <property type="term" value="C:cytoplasm"/>
    <property type="evidence" value="ECO:0007669"/>
    <property type="project" value="TreeGrafter"/>
</dbReference>
<proteinExistence type="inferred from homology"/>
<feature type="domain" description="HpcH/HpaI aldolase/citrate lyase" evidence="4">
    <location>
        <begin position="46"/>
        <end position="224"/>
    </location>
</feature>
<keyword evidence="2" id="KW-0479">Metal-binding</keyword>
<dbReference type="SUPFAM" id="SSF51621">
    <property type="entry name" value="Phosphoenolpyruvate/pyruvate domain"/>
    <property type="match status" value="1"/>
</dbReference>
<evidence type="ECO:0000256" key="1">
    <source>
        <dbReference type="ARBA" id="ARBA00005568"/>
    </source>
</evidence>
<comment type="similarity">
    <text evidence="1">Belongs to the HpcH/HpaI aldolase family.</text>
</comment>
<accession>A0A9P4PSK4</accession>
<keyword evidence="6" id="KW-1185">Reference proteome</keyword>
<dbReference type="InterPro" id="IPR005000">
    <property type="entry name" value="Aldolase/citrate-lyase_domain"/>
</dbReference>
<dbReference type="PANTHER" id="PTHR30502:SF0">
    <property type="entry name" value="PHOSPHOENOLPYRUVATE CARBOXYLASE FAMILY PROTEIN"/>
    <property type="match status" value="1"/>
</dbReference>
<gene>
    <name evidence="5" type="ORF">P171DRAFT_508146</name>
</gene>
<dbReference type="InterPro" id="IPR050251">
    <property type="entry name" value="HpcH-HpaI_aldolase"/>
</dbReference>
<name>A0A9P4PSK4_9PLEO</name>
<reference evidence="5" key="1">
    <citation type="journal article" date="2020" name="Stud. Mycol.">
        <title>101 Dothideomycetes genomes: a test case for predicting lifestyles and emergence of pathogens.</title>
        <authorList>
            <person name="Haridas S."/>
            <person name="Albert R."/>
            <person name="Binder M."/>
            <person name="Bloem J."/>
            <person name="Labutti K."/>
            <person name="Salamov A."/>
            <person name="Andreopoulos B."/>
            <person name="Baker S."/>
            <person name="Barry K."/>
            <person name="Bills G."/>
            <person name="Bluhm B."/>
            <person name="Cannon C."/>
            <person name="Castanera R."/>
            <person name="Culley D."/>
            <person name="Daum C."/>
            <person name="Ezra D."/>
            <person name="Gonzalez J."/>
            <person name="Henrissat B."/>
            <person name="Kuo A."/>
            <person name="Liang C."/>
            <person name="Lipzen A."/>
            <person name="Lutzoni F."/>
            <person name="Magnuson J."/>
            <person name="Mondo S."/>
            <person name="Nolan M."/>
            <person name="Ohm R."/>
            <person name="Pangilinan J."/>
            <person name="Park H.-J."/>
            <person name="Ramirez L."/>
            <person name="Alfaro M."/>
            <person name="Sun H."/>
            <person name="Tritt A."/>
            <person name="Yoshinaga Y."/>
            <person name="Zwiers L.-H."/>
            <person name="Turgeon B."/>
            <person name="Goodwin S."/>
            <person name="Spatafora J."/>
            <person name="Crous P."/>
            <person name="Grigoriev I."/>
        </authorList>
    </citation>
    <scope>NUCLEOTIDE SEQUENCE</scope>
    <source>
        <strain evidence="5">CBS 690.94</strain>
    </source>
</reference>
<dbReference type="PANTHER" id="PTHR30502">
    <property type="entry name" value="2-KETO-3-DEOXY-L-RHAMNONATE ALDOLASE"/>
    <property type="match status" value="1"/>
</dbReference>
<dbReference type="InterPro" id="IPR040442">
    <property type="entry name" value="Pyrv_kinase-like_dom_sf"/>
</dbReference>
<sequence length="287" mass="30815">MAPTAEQITAARELCRPNLVKTTMEHNALAHSFGLRVAFSVEMPLIAKRAGYQAVLMNLEHMAIGMETMRDIAVSSLNVGITPMVVVPTCAPEWISRCLDAGAQAIIVPHVNNAEQALMCVNAGKFPPMGKRSVTMVQPMTQYATNFTYDIIAQVVNDAVLIMPMIETNEGVANVEAIAAVPGVDSLLIGCADLCMELGIPGQYDTELFQSTVERIAAAAEQASTNGRKVFVGLGGLEPRPDLIEMFALRHPSIRFAMSGRDMALLLTGMAKQASSINEISTKLAQP</sequence>
<dbReference type="Proteomes" id="UP000799764">
    <property type="component" value="Unassembled WGS sequence"/>
</dbReference>
<evidence type="ECO:0000259" key="4">
    <source>
        <dbReference type="Pfam" id="PF03328"/>
    </source>
</evidence>
<dbReference type="InterPro" id="IPR015813">
    <property type="entry name" value="Pyrv/PenolPyrv_kinase-like_dom"/>
</dbReference>
<dbReference type="OrthoDB" id="1621678at2759"/>
<comment type="caution">
    <text evidence="5">The sequence shown here is derived from an EMBL/GenBank/DDBJ whole genome shotgun (WGS) entry which is preliminary data.</text>
</comment>
<dbReference type="GO" id="GO:0016832">
    <property type="term" value="F:aldehyde-lyase activity"/>
    <property type="evidence" value="ECO:0007669"/>
    <property type="project" value="TreeGrafter"/>
</dbReference>
<keyword evidence="3" id="KW-0456">Lyase</keyword>
<dbReference type="Pfam" id="PF03328">
    <property type="entry name" value="HpcH_HpaI"/>
    <property type="match status" value="1"/>
</dbReference>
<evidence type="ECO:0000256" key="3">
    <source>
        <dbReference type="ARBA" id="ARBA00023239"/>
    </source>
</evidence>
<evidence type="ECO:0000313" key="5">
    <source>
        <dbReference type="EMBL" id="KAF2448076.1"/>
    </source>
</evidence>
<dbReference type="EMBL" id="MU001495">
    <property type="protein sequence ID" value="KAF2448076.1"/>
    <property type="molecule type" value="Genomic_DNA"/>
</dbReference>
<protein>
    <submittedName>
        <fullName evidence="5">HpcH/HpaI aldolase</fullName>
    </submittedName>
</protein>
<dbReference type="Gene3D" id="3.20.20.60">
    <property type="entry name" value="Phosphoenolpyruvate-binding domains"/>
    <property type="match status" value="1"/>
</dbReference>
<evidence type="ECO:0000313" key="6">
    <source>
        <dbReference type="Proteomes" id="UP000799764"/>
    </source>
</evidence>
<organism evidence="5 6">
    <name type="scientific">Karstenula rhodostoma CBS 690.94</name>
    <dbReference type="NCBI Taxonomy" id="1392251"/>
    <lineage>
        <taxon>Eukaryota</taxon>
        <taxon>Fungi</taxon>
        <taxon>Dikarya</taxon>
        <taxon>Ascomycota</taxon>
        <taxon>Pezizomycotina</taxon>
        <taxon>Dothideomycetes</taxon>
        <taxon>Pleosporomycetidae</taxon>
        <taxon>Pleosporales</taxon>
        <taxon>Massarineae</taxon>
        <taxon>Didymosphaeriaceae</taxon>
        <taxon>Karstenula</taxon>
    </lineage>
</organism>
<dbReference type="GO" id="GO:0046872">
    <property type="term" value="F:metal ion binding"/>
    <property type="evidence" value="ECO:0007669"/>
    <property type="project" value="UniProtKB-KW"/>
</dbReference>
<dbReference type="AlphaFoldDB" id="A0A9P4PSK4"/>